<accession>A0ABX0KQE6</accession>
<keyword evidence="1" id="KW-1133">Transmembrane helix</keyword>
<sequence length="104" mass="12005">MSNDIRNTRPKKAVALQPEAAFQPWEDRANELLRAEMKKQKVSFKKLASLLEQFGIEESPDQINRKINRKKFTAAFLFACLAALEVQTIEIPDQLTSIRYKPEI</sequence>
<dbReference type="Pfam" id="PF20075">
    <property type="entry name" value="DUF6471"/>
    <property type="match status" value="1"/>
</dbReference>
<keyword evidence="1" id="KW-0812">Transmembrane</keyword>
<evidence type="ECO:0000313" key="3">
    <source>
        <dbReference type="EMBL" id="NHQ84853.1"/>
    </source>
</evidence>
<evidence type="ECO:0000313" key="4">
    <source>
        <dbReference type="Proteomes" id="UP000712570"/>
    </source>
</evidence>
<keyword evidence="4" id="KW-1185">Reference proteome</keyword>
<keyword evidence="1" id="KW-0472">Membrane</keyword>
<gene>
    <name evidence="3" type="ORF">HA050_01835</name>
</gene>
<feature type="domain" description="DUF6471" evidence="2">
    <location>
        <begin position="25"/>
        <end position="89"/>
    </location>
</feature>
<dbReference type="RefSeq" id="WP_166821310.1">
    <property type="nucleotide sequence ID" value="NZ_JAAOLX010000001.1"/>
</dbReference>
<dbReference type="Proteomes" id="UP000712570">
    <property type="component" value="Unassembled WGS sequence"/>
</dbReference>
<dbReference type="InterPro" id="IPR045526">
    <property type="entry name" value="DUF6471"/>
</dbReference>
<evidence type="ECO:0000259" key="2">
    <source>
        <dbReference type="Pfam" id="PF20075"/>
    </source>
</evidence>
<evidence type="ECO:0000256" key="1">
    <source>
        <dbReference type="SAM" id="Phobius"/>
    </source>
</evidence>
<proteinExistence type="predicted"/>
<comment type="caution">
    <text evidence="3">The sequence shown here is derived from an EMBL/GenBank/DDBJ whole genome shotgun (WGS) entry which is preliminary data.</text>
</comment>
<reference evidence="3 4" key="1">
    <citation type="submission" date="2020-03" db="EMBL/GenBank/DDBJ databases">
        <title>Draft genome sequence of environmentally isolated violet-colored cultures.</title>
        <authorList>
            <person name="Wilson H.S."/>
        </authorList>
    </citation>
    <scope>NUCLEOTIDE SEQUENCE [LARGE SCALE GENOMIC DNA]</scope>
    <source>
        <strain evidence="3 4">HSC-16F04</strain>
    </source>
</reference>
<feature type="transmembrane region" description="Helical" evidence="1">
    <location>
        <begin position="72"/>
        <end position="89"/>
    </location>
</feature>
<protein>
    <recommendedName>
        <fullName evidence="2">DUF6471 domain-containing protein</fullName>
    </recommendedName>
</protein>
<organism evidence="3 4">
    <name type="scientific">Iodobacter violaceini</name>
    <dbReference type="NCBI Taxonomy" id="3044271"/>
    <lineage>
        <taxon>Bacteria</taxon>
        <taxon>Pseudomonadati</taxon>
        <taxon>Pseudomonadota</taxon>
        <taxon>Betaproteobacteria</taxon>
        <taxon>Neisseriales</taxon>
        <taxon>Chitinibacteraceae</taxon>
        <taxon>Iodobacter</taxon>
    </lineage>
</organism>
<name>A0ABX0KQE6_9NEIS</name>
<dbReference type="EMBL" id="JAAOLX010000001">
    <property type="protein sequence ID" value="NHQ84853.1"/>
    <property type="molecule type" value="Genomic_DNA"/>
</dbReference>